<evidence type="ECO:0000256" key="5">
    <source>
        <dbReference type="RuleBase" id="RU367124"/>
    </source>
</evidence>
<comment type="caution">
    <text evidence="6">The sequence shown here is derived from an EMBL/GenBank/DDBJ whole genome shotgun (WGS) entry which is preliminary data.</text>
</comment>
<evidence type="ECO:0000313" key="6">
    <source>
        <dbReference type="EMBL" id="OWZ04874.1"/>
    </source>
</evidence>
<dbReference type="InterPro" id="IPR031825">
    <property type="entry name" value="RXLR"/>
</dbReference>
<dbReference type="OrthoDB" id="145720at2759"/>
<protein>
    <recommendedName>
        <fullName evidence="5">RxLR effector protein</fullName>
    </recommendedName>
</protein>
<proteinExistence type="inferred from homology"/>
<keyword evidence="7" id="KW-1185">Reference proteome</keyword>
<dbReference type="EMBL" id="NBNE01004729">
    <property type="protein sequence ID" value="OWZ04874.1"/>
    <property type="molecule type" value="Genomic_DNA"/>
</dbReference>
<evidence type="ECO:0000256" key="3">
    <source>
        <dbReference type="ARBA" id="ARBA00022525"/>
    </source>
</evidence>
<evidence type="ECO:0000256" key="1">
    <source>
        <dbReference type="ARBA" id="ARBA00004613"/>
    </source>
</evidence>
<gene>
    <name evidence="6" type="ORF">PHMEG_00023149</name>
</gene>
<evidence type="ECO:0000256" key="2">
    <source>
        <dbReference type="ARBA" id="ARBA00010400"/>
    </source>
</evidence>
<comment type="function">
    <text evidence="5">Effector that suppresses plant defense responses during pathogen infection.</text>
</comment>
<reference evidence="7" key="1">
    <citation type="submission" date="2017-03" db="EMBL/GenBank/DDBJ databases">
        <title>Phytopthora megakarya and P. palmivora, two closely related causual agents of cacao black pod achieved similar genome size and gene model numbers by different mechanisms.</title>
        <authorList>
            <person name="Ali S."/>
            <person name="Shao J."/>
            <person name="Larry D.J."/>
            <person name="Kronmiller B."/>
            <person name="Shen D."/>
            <person name="Strem M.D."/>
            <person name="Melnick R.L."/>
            <person name="Guiltinan M.J."/>
            <person name="Tyler B.M."/>
            <person name="Meinhardt L.W."/>
            <person name="Bailey B.A."/>
        </authorList>
    </citation>
    <scope>NUCLEOTIDE SEQUENCE [LARGE SCALE GENOMIC DNA]</scope>
    <source>
        <strain evidence="7">zdho120</strain>
    </source>
</reference>
<sequence length="120" mass="13378">MRLIYTIALMIQAALCTSSAALPVTRVSKEMIENAASPEIVDAMYSAGGRHLRRVDKENVDDDEIEEERTLDLKKALSKLNPINAAKKTAAQAKSAKDAIKEGFEYQRMIERAREIVNNN</sequence>
<keyword evidence="4 5" id="KW-0732">Signal</keyword>
<keyword evidence="3 5" id="KW-0964">Secreted</keyword>
<dbReference type="Pfam" id="PF16810">
    <property type="entry name" value="RXLR"/>
    <property type="match status" value="1"/>
</dbReference>
<comment type="domain">
    <text evidence="5">The RxLR-dEER motif acts to carry the protein into the host cell cytoplasm through binding to cell surface phosphatidylinositol-3-phosphate.</text>
</comment>
<dbReference type="AlphaFoldDB" id="A0A225VIE5"/>
<name>A0A225VIE5_9STRA</name>
<feature type="signal peptide" evidence="5">
    <location>
        <begin position="1"/>
        <end position="21"/>
    </location>
</feature>
<accession>A0A225VIE5</accession>
<evidence type="ECO:0000313" key="7">
    <source>
        <dbReference type="Proteomes" id="UP000198211"/>
    </source>
</evidence>
<comment type="subcellular location">
    <subcellularLocation>
        <location evidence="1 5">Secreted</location>
    </subcellularLocation>
</comment>
<feature type="chain" id="PRO_5044971958" description="RxLR effector protein" evidence="5">
    <location>
        <begin position="22"/>
        <end position="120"/>
    </location>
</feature>
<evidence type="ECO:0000256" key="4">
    <source>
        <dbReference type="ARBA" id="ARBA00022729"/>
    </source>
</evidence>
<comment type="similarity">
    <text evidence="2 5">Belongs to the RxLR effector family.</text>
</comment>
<dbReference type="Proteomes" id="UP000198211">
    <property type="component" value="Unassembled WGS sequence"/>
</dbReference>
<organism evidence="6 7">
    <name type="scientific">Phytophthora megakarya</name>
    <dbReference type="NCBI Taxonomy" id="4795"/>
    <lineage>
        <taxon>Eukaryota</taxon>
        <taxon>Sar</taxon>
        <taxon>Stramenopiles</taxon>
        <taxon>Oomycota</taxon>
        <taxon>Peronosporomycetes</taxon>
        <taxon>Peronosporales</taxon>
        <taxon>Peronosporaceae</taxon>
        <taxon>Phytophthora</taxon>
    </lineage>
</organism>